<organism evidence="2 3">
    <name type="scientific">Lymnaea stagnalis</name>
    <name type="common">Great pond snail</name>
    <name type="synonym">Helix stagnalis</name>
    <dbReference type="NCBI Taxonomy" id="6523"/>
    <lineage>
        <taxon>Eukaryota</taxon>
        <taxon>Metazoa</taxon>
        <taxon>Spiralia</taxon>
        <taxon>Lophotrochozoa</taxon>
        <taxon>Mollusca</taxon>
        <taxon>Gastropoda</taxon>
        <taxon>Heterobranchia</taxon>
        <taxon>Euthyneura</taxon>
        <taxon>Panpulmonata</taxon>
        <taxon>Hygrophila</taxon>
        <taxon>Lymnaeoidea</taxon>
        <taxon>Lymnaeidae</taxon>
        <taxon>Lymnaea</taxon>
    </lineage>
</organism>
<dbReference type="Pfam" id="PF26649">
    <property type="entry name" value="Ajm-1"/>
    <property type="match status" value="1"/>
</dbReference>
<proteinExistence type="predicted"/>
<dbReference type="AlphaFoldDB" id="A0AAV2HJV9"/>
<comment type="caution">
    <text evidence="2">The sequence shown here is derived from an EMBL/GenBank/DDBJ whole genome shotgun (WGS) entry which is preliminary data.</text>
</comment>
<name>A0AAV2HJV9_LYMST</name>
<dbReference type="Proteomes" id="UP001497497">
    <property type="component" value="Unassembled WGS sequence"/>
</dbReference>
<gene>
    <name evidence="2" type="ORF">GSLYS_00008264001</name>
</gene>
<reference evidence="2 3" key="1">
    <citation type="submission" date="2024-04" db="EMBL/GenBank/DDBJ databases">
        <authorList>
            <consortium name="Genoscope - CEA"/>
            <person name="William W."/>
        </authorList>
    </citation>
    <scope>NUCLEOTIDE SEQUENCE [LARGE SCALE GENOMIC DNA]</scope>
</reference>
<dbReference type="GO" id="GO:0005886">
    <property type="term" value="C:plasma membrane"/>
    <property type="evidence" value="ECO:0007669"/>
    <property type="project" value="TreeGrafter"/>
</dbReference>
<dbReference type="InterPro" id="IPR038825">
    <property type="entry name" value="Apical_junction"/>
</dbReference>
<feature type="domain" description="Apical junction molecule ajm1 alpha/beta" evidence="1">
    <location>
        <begin position="52"/>
        <end position="156"/>
    </location>
</feature>
<evidence type="ECO:0000313" key="3">
    <source>
        <dbReference type="Proteomes" id="UP001497497"/>
    </source>
</evidence>
<protein>
    <recommendedName>
        <fullName evidence="1">Apical junction molecule ajm1 alpha/beta domain-containing protein</fullName>
    </recommendedName>
</protein>
<dbReference type="PANTHER" id="PTHR21517">
    <property type="entry name" value="APICAL JUNCTION COMPONENT 1 HOMOLOG"/>
    <property type="match status" value="1"/>
</dbReference>
<keyword evidence="3" id="KW-1185">Reference proteome</keyword>
<dbReference type="InterPro" id="IPR058586">
    <property type="entry name" value="Ajm-1"/>
</dbReference>
<dbReference type="PANTHER" id="PTHR21517:SF3">
    <property type="entry name" value="APICAL JUNCTION COMPONENT 1 HOMOLOG"/>
    <property type="match status" value="1"/>
</dbReference>
<dbReference type="GO" id="GO:0045216">
    <property type="term" value="P:cell-cell junction organization"/>
    <property type="evidence" value="ECO:0007669"/>
    <property type="project" value="InterPro"/>
</dbReference>
<dbReference type="EMBL" id="CAXITT010000167">
    <property type="protein sequence ID" value="CAL1534304.1"/>
    <property type="molecule type" value="Genomic_DNA"/>
</dbReference>
<sequence length="287" mass="33113">MEAQCHNPECMKNFEVCESSYKNCQFCHMVYCCWYCRKRDWKRHRKLACHGSRVSKACKEVVQFCAVDQGVLEFMSRMARRGYMSSGRGCVMMGFPDLAAAQEFIRRGLASLEMKPLYVTTKEMEVSKIHGRVLGKLVDACSRYEPEVDFVLNVGVGGDIVHYDYSLASHRSPIIQWCAYLKLRKVNSFRNNKQALGDSRENSRYGTTLILTGVPGVAGERDRRRTRGINFMNVQRKLRERGVTLRHQFPRVYAALVKYVSDGDRFPAEIIYPVDTIHKKLFMCVLM</sequence>
<dbReference type="GO" id="GO:0043296">
    <property type="term" value="C:apical junction complex"/>
    <property type="evidence" value="ECO:0007669"/>
    <property type="project" value="TreeGrafter"/>
</dbReference>
<feature type="non-terminal residue" evidence="2">
    <location>
        <position position="287"/>
    </location>
</feature>
<evidence type="ECO:0000313" key="2">
    <source>
        <dbReference type="EMBL" id="CAL1534304.1"/>
    </source>
</evidence>
<evidence type="ECO:0000259" key="1">
    <source>
        <dbReference type="Pfam" id="PF26649"/>
    </source>
</evidence>
<accession>A0AAV2HJV9</accession>